<dbReference type="PANTHER" id="PTHR45763:SF45">
    <property type="entry name" value="ALPHA_BETA-HYDROLASES SUPERFAMILY PROTEIN"/>
    <property type="match status" value="1"/>
</dbReference>
<dbReference type="PANTHER" id="PTHR45763">
    <property type="entry name" value="HYDROLASE, ALPHA/BETA FOLD FAMILY PROTEIN, EXPRESSED-RELATED"/>
    <property type="match status" value="1"/>
</dbReference>
<feature type="region of interest" description="Disordered" evidence="1">
    <location>
        <begin position="334"/>
        <end position="407"/>
    </location>
</feature>
<dbReference type="InterPro" id="IPR024975">
    <property type="entry name" value="NOV_C"/>
</dbReference>
<feature type="domain" description="AB hydrolase-1" evidence="2">
    <location>
        <begin position="726"/>
        <end position="964"/>
    </location>
</feature>
<feature type="domain" description="Protein NO VEIN C-terminal" evidence="3">
    <location>
        <begin position="572"/>
        <end position="658"/>
    </location>
</feature>
<reference evidence="4 5" key="1">
    <citation type="submission" date="2021-03" db="EMBL/GenBank/DDBJ databases">
        <authorList>
            <person name="King G.J."/>
            <person name="Bancroft I."/>
            <person name="Baten A."/>
            <person name="Bloomfield J."/>
            <person name="Borpatragohain P."/>
            <person name="He Z."/>
            <person name="Irish N."/>
            <person name="Irwin J."/>
            <person name="Liu K."/>
            <person name="Mauleon R.P."/>
            <person name="Moore J."/>
            <person name="Morris R."/>
            <person name="Ostergaard L."/>
            <person name="Wang B."/>
            <person name="Wells R."/>
        </authorList>
    </citation>
    <scope>NUCLEOTIDE SEQUENCE [LARGE SCALE GENOMIC DNA]</scope>
    <source>
        <strain evidence="4">R-o-18</strain>
        <tissue evidence="4">Leaf</tissue>
    </source>
</reference>
<organism evidence="4 5">
    <name type="scientific">Brassica rapa subsp. trilocularis</name>
    <dbReference type="NCBI Taxonomy" id="1813537"/>
    <lineage>
        <taxon>Eukaryota</taxon>
        <taxon>Viridiplantae</taxon>
        <taxon>Streptophyta</taxon>
        <taxon>Embryophyta</taxon>
        <taxon>Tracheophyta</taxon>
        <taxon>Spermatophyta</taxon>
        <taxon>Magnoliopsida</taxon>
        <taxon>eudicotyledons</taxon>
        <taxon>Gunneridae</taxon>
        <taxon>Pentapetalae</taxon>
        <taxon>rosids</taxon>
        <taxon>malvids</taxon>
        <taxon>Brassicales</taxon>
        <taxon>Brassicaceae</taxon>
        <taxon>Brassiceae</taxon>
        <taxon>Brassica</taxon>
    </lineage>
</organism>
<keyword evidence="5" id="KW-1185">Reference proteome</keyword>
<dbReference type="Pfam" id="PF12697">
    <property type="entry name" value="Abhydrolase_6"/>
    <property type="match status" value="1"/>
</dbReference>
<protein>
    <recommendedName>
        <fullName evidence="6">Protein NO VEIN C-terminal domain-containing protein</fullName>
    </recommendedName>
</protein>
<dbReference type="InterPro" id="IPR029058">
    <property type="entry name" value="AB_hydrolase_fold"/>
</dbReference>
<name>A0ABQ7LYH4_BRACM</name>
<gene>
    <name evidence="4" type="primary">A06p006220.1_BraROA</name>
    <name evidence="4" type="ORF">IGI04_021576</name>
</gene>
<evidence type="ECO:0000259" key="2">
    <source>
        <dbReference type="Pfam" id="PF12697"/>
    </source>
</evidence>
<dbReference type="SUPFAM" id="SSF53474">
    <property type="entry name" value="alpha/beta-Hydrolases"/>
    <property type="match status" value="1"/>
</dbReference>
<feature type="region of interest" description="Disordered" evidence="1">
    <location>
        <begin position="309"/>
        <end position="328"/>
    </location>
</feature>
<feature type="compositionally biased region" description="Basic and acidic residues" evidence="1">
    <location>
        <begin position="369"/>
        <end position="380"/>
    </location>
</feature>
<dbReference type="Proteomes" id="UP000823674">
    <property type="component" value="Chromosome A06"/>
</dbReference>
<dbReference type="InterPro" id="IPR000073">
    <property type="entry name" value="AB_hydrolase_1"/>
</dbReference>
<comment type="caution">
    <text evidence="4">The sequence shown here is derived from an EMBL/GenBank/DDBJ whole genome shotgun (WGS) entry which is preliminary data.</text>
</comment>
<dbReference type="Gene3D" id="3.40.50.1820">
    <property type="entry name" value="alpha/beta hydrolase"/>
    <property type="match status" value="1"/>
</dbReference>
<dbReference type="EMBL" id="JADBGQ010000006">
    <property type="protein sequence ID" value="KAG5391613.1"/>
    <property type="molecule type" value="Genomic_DNA"/>
</dbReference>
<dbReference type="Pfam" id="PF13020">
    <property type="entry name" value="NOV_C"/>
    <property type="match status" value="1"/>
</dbReference>
<evidence type="ECO:0000259" key="3">
    <source>
        <dbReference type="Pfam" id="PF13020"/>
    </source>
</evidence>
<proteinExistence type="predicted"/>
<feature type="compositionally biased region" description="Basic residues" evidence="1">
    <location>
        <begin position="352"/>
        <end position="368"/>
    </location>
</feature>
<sequence>MQGNRDGSWPLRATANGGSGGYHPQPTRMYSNFNIQQPIRYNLQTQQNLNFAHPPIPSFRPQIHGSSGNVEAVRIDNAVKETRRSLVAAGENVSSIRVSQSVLAQLQQQPDSQRSLGMQMQDVPSLRQLMTLEGKIYAFIHCFVGARGIVTLHDLEVAICRNEFVDCFDDLKLGPLLRHPLVLLYFPSISGCSGPVQITSEEIISFLDSYLSTYGMDDVKLDDFLDYVAEKKSVTGKEKLGVRIQSLRMYVSFIQDAKRQEGETLETLLTGLHQKHHIVSSKKQLRDKSPTVSEDSDVAALHRKDYCGKHTRYDSSSSDDDDSGDYEVKYVNSSDHVSSCPYPSVAEEVKKLGRSKKKRKAETKKRKAETRSHEKSDLSKQLRRSPSKLRRGHVKQEIPEPADDSDTKQVFSFNEADFTLSEGALRLFISTWKDACKELSMSMFVEEILSFYNLRGSEAQLKTKSKRAKAMSSFPFVGLLHVARELVTEALEEQKPMEITNRNLVAGYDNSAGTSSRATKPPIPLHNMMSSSTSGNLAHEWNNSISTDLSTRDQFHTGTDRATLLQYTGKKGEEIAFRYYAAKYGKDAVVSWINEQSETGLPYDLVIKNRGGKKEYIEVKATVSAAKDSFNLTVKEWQFANEKGESYVIAHVLLGNSNAILTQHRNLVKLCQEGHLRFKANYLLFCDYKCLMGDSCENSNRVKLRDGRFLAYRESGVPKEEAKYKIILVHGFGSSKDMNFSASKELIQELGVHLLFYSRSGYGDSDANTKRSLKSEVDDIAELADHLEIGPKFYLIGISMGSYPTWVVNYRWPSLPKKLIKKDYRRGIIRWCLRISRFAPGLLHWWVVQKVIPSNSSVLESNPVYFNSHDVEVLKRTTGFPMLTKDKLRERNVFDTLRDDFMACFGQWDFEPADLNITQESSVHIWHGKEDKVVPFQLQRCILQKQPLINYHEIPQGGHLIVHYDGTCDAILRSLLLGEEHKMYKPVLQLNV</sequence>
<accession>A0ABQ7LYH4</accession>
<evidence type="ECO:0000256" key="1">
    <source>
        <dbReference type="SAM" id="MobiDB-lite"/>
    </source>
</evidence>
<feature type="compositionally biased region" description="Basic residues" evidence="1">
    <location>
        <begin position="381"/>
        <end position="393"/>
    </location>
</feature>
<evidence type="ECO:0000313" key="5">
    <source>
        <dbReference type="Proteomes" id="UP000823674"/>
    </source>
</evidence>
<feature type="region of interest" description="Disordered" evidence="1">
    <location>
        <begin position="1"/>
        <end position="26"/>
    </location>
</feature>
<evidence type="ECO:0008006" key="6">
    <source>
        <dbReference type="Google" id="ProtNLM"/>
    </source>
</evidence>
<evidence type="ECO:0000313" key="4">
    <source>
        <dbReference type="EMBL" id="KAG5391613.1"/>
    </source>
</evidence>